<proteinExistence type="predicted"/>
<evidence type="ECO:0000313" key="3">
    <source>
        <dbReference type="Proteomes" id="UP000075880"/>
    </source>
</evidence>
<keyword evidence="3" id="KW-1185">Reference proteome</keyword>
<sequence length="61" mass="6731">QVVVFGGNNWSLLSGSEAPAKQKYKLTVLLVFSLILPLTVCTVENSVFAGGFPFWNRNRCI</sequence>
<keyword evidence="1" id="KW-0472">Membrane</keyword>
<reference evidence="2" key="1">
    <citation type="submission" date="2024-04" db="UniProtKB">
        <authorList>
            <consortium name="EnsemblMetazoa"/>
        </authorList>
    </citation>
    <scope>IDENTIFICATION</scope>
    <source>
        <strain evidence="2">EBRO</strain>
    </source>
</reference>
<name>A0AAG5D5N1_ANOAO</name>
<dbReference type="Proteomes" id="UP000075880">
    <property type="component" value="Unassembled WGS sequence"/>
</dbReference>
<dbReference type="EnsemblMetazoa" id="ENSAATROPT006589">
    <property type="protein sequence ID" value="ENSAATROPP005943"/>
    <property type="gene ID" value="ENSAATROPG005357"/>
</dbReference>
<protein>
    <submittedName>
        <fullName evidence="2">Uncharacterized protein</fullName>
    </submittedName>
</protein>
<evidence type="ECO:0000313" key="2">
    <source>
        <dbReference type="EnsemblMetazoa" id="ENSAATROPP005943"/>
    </source>
</evidence>
<accession>A0AAG5D5N1</accession>
<feature type="transmembrane region" description="Helical" evidence="1">
    <location>
        <begin position="29"/>
        <end position="55"/>
    </location>
</feature>
<organism evidence="2 3">
    <name type="scientific">Anopheles atroparvus</name>
    <name type="common">European mosquito</name>
    <dbReference type="NCBI Taxonomy" id="41427"/>
    <lineage>
        <taxon>Eukaryota</taxon>
        <taxon>Metazoa</taxon>
        <taxon>Ecdysozoa</taxon>
        <taxon>Arthropoda</taxon>
        <taxon>Hexapoda</taxon>
        <taxon>Insecta</taxon>
        <taxon>Pterygota</taxon>
        <taxon>Neoptera</taxon>
        <taxon>Endopterygota</taxon>
        <taxon>Diptera</taxon>
        <taxon>Nematocera</taxon>
        <taxon>Culicoidea</taxon>
        <taxon>Culicidae</taxon>
        <taxon>Anophelinae</taxon>
        <taxon>Anopheles</taxon>
    </lineage>
</organism>
<keyword evidence="1" id="KW-1133">Transmembrane helix</keyword>
<dbReference type="AlphaFoldDB" id="A0AAG5D5N1"/>
<keyword evidence="1" id="KW-0812">Transmembrane</keyword>
<evidence type="ECO:0000256" key="1">
    <source>
        <dbReference type="SAM" id="Phobius"/>
    </source>
</evidence>